<reference evidence="8 9" key="1">
    <citation type="journal article" date="2022" name="Gigascience">
        <title>A chromosome-level genome assembly and annotation of the desert horned lizard, Phrynosoma platyrhinos, provides insight into chromosomal rearrangements among reptiles.</title>
        <authorList>
            <person name="Koochekian N."/>
            <person name="Ascanio A."/>
            <person name="Farleigh K."/>
            <person name="Card D.C."/>
            <person name="Schield D.R."/>
            <person name="Castoe T.A."/>
            <person name="Jezkova T."/>
        </authorList>
    </citation>
    <scope>NUCLEOTIDE SEQUENCE [LARGE SCALE GENOMIC DNA]</scope>
    <source>
        <strain evidence="8">NK-2021</strain>
    </source>
</reference>
<feature type="region of interest" description="Disordered" evidence="6">
    <location>
        <begin position="543"/>
        <end position="571"/>
    </location>
</feature>
<feature type="compositionally biased region" description="Basic and acidic residues" evidence="6">
    <location>
        <begin position="310"/>
        <end position="321"/>
    </location>
</feature>
<feature type="region of interest" description="Disordered" evidence="6">
    <location>
        <begin position="444"/>
        <end position="501"/>
    </location>
</feature>
<keyword evidence="2" id="KW-0597">Phosphoprotein</keyword>
<dbReference type="Gene3D" id="1.10.418.20">
    <property type="match status" value="1"/>
</dbReference>
<proteinExistence type="inferred from homology"/>
<evidence type="ECO:0000256" key="5">
    <source>
        <dbReference type="ARBA" id="ARBA00022801"/>
    </source>
</evidence>
<evidence type="ECO:0000256" key="2">
    <source>
        <dbReference type="ARBA" id="ARBA00022553"/>
    </source>
</evidence>
<feature type="region of interest" description="Disordered" evidence="6">
    <location>
        <begin position="300"/>
        <end position="322"/>
    </location>
</feature>
<evidence type="ECO:0000256" key="3">
    <source>
        <dbReference type="ARBA" id="ARBA00022670"/>
    </source>
</evidence>
<keyword evidence="9" id="KW-1185">Reference proteome</keyword>
<name>A0ABQ7T688_PHRPL</name>
<dbReference type="InterPro" id="IPR003653">
    <property type="entry name" value="Peptidase_C48_C"/>
</dbReference>
<comment type="caution">
    <text evidence="8">The sequence shown here is derived from an EMBL/GenBank/DDBJ whole genome shotgun (WGS) entry which is preliminary data.</text>
</comment>
<dbReference type="EMBL" id="JAIPUX010001232">
    <property type="protein sequence ID" value="KAH0624981.1"/>
    <property type="molecule type" value="Genomic_DNA"/>
</dbReference>
<dbReference type="Proteomes" id="UP000826234">
    <property type="component" value="Unassembled WGS sequence"/>
</dbReference>
<dbReference type="InterPro" id="IPR038765">
    <property type="entry name" value="Papain-like_cys_pep_sf"/>
</dbReference>
<evidence type="ECO:0000259" key="7">
    <source>
        <dbReference type="PROSITE" id="PS50600"/>
    </source>
</evidence>
<organism evidence="8 9">
    <name type="scientific">Phrynosoma platyrhinos</name>
    <name type="common">Desert horned lizard</name>
    <dbReference type="NCBI Taxonomy" id="52577"/>
    <lineage>
        <taxon>Eukaryota</taxon>
        <taxon>Metazoa</taxon>
        <taxon>Chordata</taxon>
        <taxon>Craniata</taxon>
        <taxon>Vertebrata</taxon>
        <taxon>Euteleostomi</taxon>
        <taxon>Lepidosauria</taxon>
        <taxon>Squamata</taxon>
        <taxon>Bifurcata</taxon>
        <taxon>Unidentata</taxon>
        <taxon>Episquamata</taxon>
        <taxon>Toxicofera</taxon>
        <taxon>Iguania</taxon>
        <taxon>Phrynosomatidae</taxon>
        <taxon>Phrynosomatinae</taxon>
        <taxon>Phrynosoma</taxon>
    </lineage>
</organism>
<dbReference type="SUPFAM" id="SSF54001">
    <property type="entry name" value="Cysteine proteinases"/>
    <property type="match status" value="1"/>
</dbReference>
<feature type="compositionally biased region" description="Basic and acidic residues" evidence="6">
    <location>
        <begin position="491"/>
        <end position="501"/>
    </location>
</feature>
<protein>
    <recommendedName>
        <fullName evidence="7">Ubiquitin-like protease family profile domain-containing protein</fullName>
    </recommendedName>
</protein>
<dbReference type="Gene3D" id="3.30.310.130">
    <property type="entry name" value="Ubiquitin-related"/>
    <property type="match status" value="2"/>
</dbReference>
<feature type="compositionally biased region" description="Polar residues" evidence="6">
    <location>
        <begin position="377"/>
        <end position="392"/>
    </location>
</feature>
<dbReference type="PANTHER" id="PTHR46896">
    <property type="entry name" value="SENTRIN-SPECIFIC PROTEASE"/>
    <property type="match status" value="1"/>
</dbReference>
<keyword evidence="5" id="KW-0378">Hydrolase</keyword>
<keyword evidence="4" id="KW-0833">Ubl conjugation pathway</keyword>
<dbReference type="PROSITE" id="PS50600">
    <property type="entry name" value="ULP_PROTEASE"/>
    <property type="match status" value="1"/>
</dbReference>
<keyword evidence="3" id="KW-0645">Protease</keyword>
<evidence type="ECO:0000256" key="4">
    <source>
        <dbReference type="ARBA" id="ARBA00022786"/>
    </source>
</evidence>
<evidence type="ECO:0000313" key="8">
    <source>
        <dbReference type="EMBL" id="KAH0624981.1"/>
    </source>
</evidence>
<feature type="region of interest" description="Disordered" evidence="6">
    <location>
        <begin position="365"/>
        <end position="405"/>
    </location>
</feature>
<gene>
    <name evidence="8" type="ORF">JD844_032959</name>
</gene>
<feature type="domain" description="Ubiquitin-like protease family profile" evidence="7">
    <location>
        <begin position="821"/>
        <end position="1068"/>
    </location>
</feature>
<evidence type="ECO:0000256" key="6">
    <source>
        <dbReference type="SAM" id="MobiDB-lite"/>
    </source>
</evidence>
<comment type="similarity">
    <text evidence="1">Belongs to the peptidase C48 family.</text>
</comment>
<feature type="compositionally biased region" description="Basic residues" evidence="6">
    <location>
        <begin position="300"/>
        <end position="309"/>
    </location>
</feature>
<feature type="compositionally biased region" description="Polar residues" evidence="6">
    <location>
        <begin position="444"/>
        <end position="462"/>
    </location>
</feature>
<accession>A0ABQ7T688</accession>
<feature type="non-terminal residue" evidence="8">
    <location>
        <position position="1"/>
    </location>
</feature>
<evidence type="ECO:0000313" key="9">
    <source>
        <dbReference type="Proteomes" id="UP000826234"/>
    </source>
</evidence>
<sequence>AKLQMVVEVFVCGGLRGGACAGRGRVRLRRAGEAAIRGTLSAGRCRREEVLTWPAAIMEGCGKKSSLVQQKFEYSVLFQYRIPKKVGDTQSEDVYYQSPLSRLADARQWDHPFQGLKYAFPNFLCIYFSGQQDQEIHFIQTGKGKDIQRNIASVMRNLDMVKTSNMDMAQYRQPKVILTNVLKTEIGRKYTKTQLITDANLSHGVKLQSDQQTSSPVDTVEIWQILSPLHESLFISERQPKVILTNVLRTKTGRKYMQRHLLTDANLADANKLQSDEQASSPIATLESCQKISSQQRRILSKRYGRYRRKPNDQNQSKDTESNNALLSIRRCDVVLEDCNVKYKGDWLDKGRRDSKSPCLREATFQYSESRKRRGNTFPNQQNAYSPQNSPLPSKEEKRESTQSSLCMDLNKNHINSFQQEDNPQPVEFDNTEKFTTIKQDTLVNCPDENSSNSSPCRSQHSVIRKDNEVSPLTTSPRKKKMTITVSPKEPLNEPERHKETIDSAEPIVLSSDEEGNAEAKEPKKYFQAGKNHPLMKKELEQKSELPLSEELSDSVTGGKTEQVSDEPLKLQPSTDCSPFSELVDLVLDIKFENLFIGKYKGRATHCARFTTGYIKIPFEVVFNKKMELSVDLLHLRRFGLWTNNHLGSNVVIFLWLSSDYVEQIEKEIGTSILNKQAKNTEFIFITRSQPLTEEEHIILKKIIMEVSKKNSFPGLTESIPWEQAIKEIPREENSFMNYCYQSFQEHLQKDTTSILTEQPKQQESKAILTKPSYTLLQKQSNGLYSFSISCTEMNRWKELRENGPIKNLIVYPPPPAKGGLGVTREDLECLEYGEFLNDVIIDFYLKIAQRRHRRVKRWTRYVNIFSKDYIFVPVNEESHWYIAIICFPWLEEVIYEDYPDQCTLPSNFHRFPHQTQIKSEAVRTESVLVFSNTWNDKEELDINSSLQATDIQPATVSPGLNFSMSKSFSSNSKIKKVCKRPCILILDSLKASSSRNTIQVLREYLEAEWEANCKTCREFSKSSPIVNFEFPMHLERWFPRQVVRSKREEIRDLILQLHLQQQSGSKS</sequence>
<dbReference type="PANTHER" id="PTHR46896:SF2">
    <property type="entry name" value="SENTRIN-SPECIFIC PROTEASE 7"/>
    <property type="match status" value="1"/>
</dbReference>
<dbReference type="Pfam" id="PF02902">
    <property type="entry name" value="Peptidase_C48"/>
    <property type="match status" value="1"/>
</dbReference>
<evidence type="ECO:0000256" key="1">
    <source>
        <dbReference type="ARBA" id="ARBA00005234"/>
    </source>
</evidence>
<dbReference type="InterPro" id="IPR051947">
    <property type="entry name" value="Sentrin-specific_protease"/>
</dbReference>